<feature type="domain" description="Helicase ATP-binding" evidence="5">
    <location>
        <begin position="25"/>
        <end position="171"/>
    </location>
</feature>
<dbReference type="AlphaFoldDB" id="A0A832ZFQ1"/>
<organism evidence="7 8">
    <name type="scientific">Thermococcus paralvinellae</name>
    <dbReference type="NCBI Taxonomy" id="582419"/>
    <lineage>
        <taxon>Archaea</taxon>
        <taxon>Methanobacteriati</taxon>
        <taxon>Methanobacteriota</taxon>
        <taxon>Thermococci</taxon>
        <taxon>Thermococcales</taxon>
        <taxon>Thermococcaceae</taxon>
        <taxon>Thermococcus</taxon>
    </lineage>
</organism>
<dbReference type="GO" id="GO:0004386">
    <property type="term" value="F:helicase activity"/>
    <property type="evidence" value="ECO:0007669"/>
    <property type="project" value="UniProtKB-KW"/>
</dbReference>
<feature type="non-terminal residue" evidence="7">
    <location>
        <position position="1"/>
    </location>
</feature>
<protein>
    <submittedName>
        <fullName evidence="7">DEAD/DEAH box helicase</fullName>
    </submittedName>
</protein>
<dbReference type="GO" id="GO:0016787">
    <property type="term" value="F:hydrolase activity"/>
    <property type="evidence" value="ECO:0007669"/>
    <property type="project" value="UniProtKB-KW"/>
</dbReference>
<keyword evidence="2" id="KW-0378">Hydrolase</keyword>
<reference evidence="7" key="1">
    <citation type="journal article" date="2020" name="ISME J.">
        <title>Gammaproteobacteria mediating utilization of methyl-, sulfur- and petroleum organic compounds in deep ocean hydrothermal plumes.</title>
        <authorList>
            <person name="Zhou Z."/>
            <person name="Liu Y."/>
            <person name="Pan J."/>
            <person name="Cron B.R."/>
            <person name="Toner B.M."/>
            <person name="Anantharaman K."/>
            <person name="Breier J.A."/>
            <person name="Dick G.J."/>
            <person name="Li M."/>
        </authorList>
    </citation>
    <scope>NUCLEOTIDE SEQUENCE</scope>
    <source>
        <strain evidence="7">SZUA-1476</strain>
    </source>
</reference>
<dbReference type="EMBL" id="DQUR01000182">
    <property type="protein sequence ID" value="HIP89338.1"/>
    <property type="molecule type" value="Genomic_DNA"/>
</dbReference>
<sequence length="373" mass="42214">EVEGIKLNSGWNEKYELRRYQQKAVRKAIKTKMGVLALPVGSGKTVVGLRVVHELDLSTLIVVHTKELLYQWKEKAEDVLGVEAGIVGDNKWSEKPITVAMIQTLLSRGANKLKLPYAIVIFDECHRTSAAEKFYQLGMSLPQVYRFGLSATPWRRIRGEEMKIEGAIGPIIYEVKADELIEEGFLAKPKFEIIRYKSGPALAEGYKELYEEMIMENEERNKAIVEKAIELAKDGHRVLIDVRRIDHGEILVKMLKERGINAEFLSSQSPDRWEIFEKFKNGEIQVLVSTLLKEGVDIPEISAIILAGGGKSNIMTIQTIGRALRPKDGKEAVIVDVQDDDPLLFTHFLEREKALKHYYGKFYDSGTGMIENP</sequence>
<accession>A0A832ZFQ1</accession>
<dbReference type="Pfam" id="PF00271">
    <property type="entry name" value="Helicase_C"/>
    <property type="match status" value="1"/>
</dbReference>
<feature type="domain" description="Helicase C-terminal" evidence="6">
    <location>
        <begin position="223"/>
        <end position="373"/>
    </location>
</feature>
<dbReference type="InterPro" id="IPR014001">
    <property type="entry name" value="Helicase_ATP-bd"/>
</dbReference>
<dbReference type="InterPro" id="IPR006935">
    <property type="entry name" value="Helicase/UvrB_N"/>
</dbReference>
<dbReference type="SMART" id="SM00487">
    <property type="entry name" value="DEXDc"/>
    <property type="match status" value="1"/>
</dbReference>
<evidence type="ECO:0000256" key="2">
    <source>
        <dbReference type="ARBA" id="ARBA00022801"/>
    </source>
</evidence>
<dbReference type="Proteomes" id="UP000653692">
    <property type="component" value="Unassembled WGS sequence"/>
</dbReference>
<dbReference type="PROSITE" id="PS51192">
    <property type="entry name" value="HELICASE_ATP_BIND_1"/>
    <property type="match status" value="1"/>
</dbReference>
<evidence type="ECO:0000259" key="6">
    <source>
        <dbReference type="PROSITE" id="PS51194"/>
    </source>
</evidence>
<dbReference type="GO" id="GO:0140097">
    <property type="term" value="F:catalytic activity, acting on DNA"/>
    <property type="evidence" value="ECO:0007669"/>
    <property type="project" value="UniProtKB-ARBA"/>
</dbReference>
<dbReference type="GO" id="GO:0005524">
    <property type="term" value="F:ATP binding"/>
    <property type="evidence" value="ECO:0007669"/>
    <property type="project" value="UniProtKB-KW"/>
</dbReference>
<evidence type="ECO:0000256" key="4">
    <source>
        <dbReference type="ARBA" id="ARBA00022840"/>
    </source>
</evidence>
<evidence type="ECO:0000256" key="3">
    <source>
        <dbReference type="ARBA" id="ARBA00022806"/>
    </source>
</evidence>
<dbReference type="Gene3D" id="3.40.50.300">
    <property type="entry name" value="P-loop containing nucleotide triphosphate hydrolases"/>
    <property type="match status" value="2"/>
</dbReference>
<evidence type="ECO:0000256" key="1">
    <source>
        <dbReference type="ARBA" id="ARBA00022741"/>
    </source>
</evidence>
<keyword evidence="4" id="KW-0067">ATP-binding</keyword>
<evidence type="ECO:0000313" key="8">
    <source>
        <dbReference type="Proteomes" id="UP000653692"/>
    </source>
</evidence>
<dbReference type="SUPFAM" id="SSF52540">
    <property type="entry name" value="P-loop containing nucleoside triphosphate hydrolases"/>
    <property type="match status" value="1"/>
</dbReference>
<keyword evidence="1" id="KW-0547">Nucleotide-binding</keyword>
<dbReference type="SMART" id="SM00490">
    <property type="entry name" value="HELICc"/>
    <property type="match status" value="1"/>
</dbReference>
<dbReference type="PANTHER" id="PTHR11274:SF0">
    <property type="entry name" value="GENERAL TRANSCRIPTION AND DNA REPAIR FACTOR IIH HELICASE SUBUNIT XPB"/>
    <property type="match status" value="1"/>
</dbReference>
<dbReference type="PANTHER" id="PTHR11274">
    <property type="entry name" value="RAD25/XP-B DNA REPAIR HELICASE"/>
    <property type="match status" value="1"/>
</dbReference>
<evidence type="ECO:0000259" key="5">
    <source>
        <dbReference type="PROSITE" id="PS51192"/>
    </source>
</evidence>
<keyword evidence="3 7" id="KW-0347">Helicase</keyword>
<name>A0A832ZFQ1_9EURY</name>
<dbReference type="PROSITE" id="PS51194">
    <property type="entry name" value="HELICASE_CTER"/>
    <property type="match status" value="1"/>
</dbReference>
<comment type="caution">
    <text evidence="7">The sequence shown here is derived from an EMBL/GenBank/DDBJ whole genome shotgun (WGS) entry which is preliminary data.</text>
</comment>
<dbReference type="Pfam" id="PF04851">
    <property type="entry name" value="ResIII"/>
    <property type="match status" value="1"/>
</dbReference>
<gene>
    <name evidence="7" type="ORF">EYH24_05300</name>
</gene>
<evidence type="ECO:0000313" key="7">
    <source>
        <dbReference type="EMBL" id="HIP89338.1"/>
    </source>
</evidence>
<dbReference type="InterPro" id="IPR050615">
    <property type="entry name" value="ATP-dep_DNA_Helicase"/>
</dbReference>
<dbReference type="InterPro" id="IPR027417">
    <property type="entry name" value="P-loop_NTPase"/>
</dbReference>
<dbReference type="InterPro" id="IPR001650">
    <property type="entry name" value="Helicase_C-like"/>
</dbReference>
<proteinExistence type="predicted"/>
<dbReference type="GO" id="GO:0003677">
    <property type="term" value="F:DNA binding"/>
    <property type="evidence" value="ECO:0007669"/>
    <property type="project" value="InterPro"/>
</dbReference>